<proteinExistence type="predicted"/>
<dbReference type="AlphaFoldDB" id="X1AJB8"/>
<sequence length="118" mass="12526">VKTLEEQVPKLYESLQKKGVLNGMNLASAEVPKCHVPLTPTYPNPNRFTLFVSTSLEHGEDPKSPEVDVPTASSTLYTSYTSKSNPLNPLGGDTGAHANLDLGTVITGKGAVISCSKQ</sequence>
<protein>
    <submittedName>
        <fullName evidence="1">Uncharacterized protein</fullName>
    </submittedName>
</protein>
<dbReference type="EMBL" id="BART01019133">
    <property type="protein sequence ID" value="GAG82324.1"/>
    <property type="molecule type" value="Genomic_DNA"/>
</dbReference>
<evidence type="ECO:0000313" key="1">
    <source>
        <dbReference type="EMBL" id="GAG82324.1"/>
    </source>
</evidence>
<gene>
    <name evidence="1" type="ORF">S01H4_35899</name>
</gene>
<accession>X1AJB8</accession>
<feature type="non-terminal residue" evidence="1">
    <location>
        <position position="1"/>
    </location>
</feature>
<name>X1AJB8_9ZZZZ</name>
<comment type="caution">
    <text evidence="1">The sequence shown here is derived from an EMBL/GenBank/DDBJ whole genome shotgun (WGS) entry which is preliminary data.</text>
</comment>
<organism evidence="1">
    <name type="scientific">marine sediment metagenome</name>
    <dbReference type="NCBI Taxonomy" id="412755"/>
    <lineage>
        <taxon>unclassified sequences</taxon>
        <taxon>metagenomes</taxon>
        <taxon>ecological metagenomes</taxon>
    </lineage>
</organism>
<reference evidence="1" key="1">
    <citation type="journal article" date="2014" name="Front. Microbiol.">
        <title>High frequency of phylogenetically diverse reductive dehalogenase-homologous genes in deep subseafloor sedimentary metagenomes.</title>
        <authorList>
            <person name="Kawai M."/>
            <person name="Futagami T."/>
            <person name="Toyoda A."/>
            <person name="Takaki Y."/>
            <person name="Nishi S."/>
            <person name="Hori S."/>
            <person name="Arai W."/>
            <person name="Tsubouchi T."/>
            <person name="Morono Y."/>
            <person name="Uchiyama I."/>
            <person name="Ito T."/>
            <person name="Fujiyama A."/>
            <person name="Inagaki F."/>
            <person name="Takami H."/>
        </authorList>
    </citation>
    <scope>NUCLEOTIDE SEQUENCE</scope>
    <source>
        <strain evidence="1">Expedition CK06-06</strain>
    </source>
</reference>